<evidence type="ECO:0000256" key="1">
    <source>
        <dbReference type="SAM" id="Coils"/>
    </source>
</evidence>
<dbReference type="Proteomes" id="UP000277999">
    <property type="component" value="Unassembled WGS sequence"/>
</dbReference>
<sequence length="645" mass="75719">MLEKNWEIDMVGILATDEYVEQQKGYGRPVYINGQGQLQYLIKLIADPPQNFPKVNLFTGYISNITQYGFEEQLNLDEDTRELNFRNKINDYFFIFNVVQKGNYYNIDNVKLKKKIDAFDSNKDNLFISVPFFKKQEEEDKIDDFLDKIIKKKYLGKIENISTDKDDTPQYIIWGKDEFSDLYAVGIFDNQKYAYGGFQFQYKELKYIKITREMLEYSFVNPDNKQILFIENNTYSSILNELKAKEQYNPELQSDKQNKEKITNDISNLNRCEDENIFTDENLIDKFLSITKKNKFFYDKDDIVNFHTAMKVSNLVILSGMSGIGKSKLVYFYAKSLGIANDTQFKVIPVRPSWNDDSDLLGYVDSMHMVYKPGDCGLIDVLVEASKNSNKLYIVCFDELNLASVEHYFSQFLSVLEMESDKRILKLYSEEFKDRLYNSSKYPNNIKIGDNVMFVGTLNVDESTYHFSDKVLDRANVINLKMKDDFLYYKKITQDNVDDFAEGDSISWTYEKYNKIKINDSKIDLDDNELLFLKEIHRKLNNVNKNIGIGYRILKQMDLYIKNLPKNLSKENAISRGKAMDIQLVQRVLTKVRGAEEQLEDLLDEKSENSLFFVFNKYKNISDFKESREVLEQKREELNKYGYAL</sequence>
<dbReference type="EMBL" id="RFAQ01000014">
    <property type="protein sequence ID" value="RMD02334.1"/>
    <property type="molecule type" value="Genomic_DNA"/>
</dbReference>
<dbReference type="RefSeq" id="WP_122058505.1">
    <property type="nucleotide sequence ID" value="NZ_RFAQ01000014.1"/>
</dbReference>
<gene>
    <name evidence="2" type="ORF">D9O40_06770</name>
</gene>
<proteinExistence type="predicted"/>
<protein>
    <recommendedName>
        <fullName evidence="4">ATPase dynein-related AAA domain-containing protein</fullName>
    </recommendedName>
</protein>
<comment type="caution">
    <text evidence="2">The sequence shown here is derived from an EMBL/GenBank/DDBJ whole genome shotgun (WGS) entry which is preliminary data.</text>
</comment>
<evidence type="ECO:0000313" key="3">
    <source>
        <dbReference type="Proteomes" id="UP000277999"/>
    </source>
</evidence>
<keyword evidence="1" id="KW-0175">Coiled coil</keyword>
<dbReference type="AlphaFoldDB" id="A0A3M0SV57"/>
<dbReference type="InterPro" id="IPR027417">
    <property type="entry name" value="P-loop_NTPase"/>
</dbReference>
<accession>A0A3M0SV57</accession>
<feature type="coiled-coil region" evidence="1">
    <location>
        <begin position="585"/>
        <end position="641"/>
    </location>
</feature>
<evidence type="ECO:0008006" key="4">
    <source>
        <dbReference type="Google" id="ProtNLM"/>
    </source>
</evidence>
<reference evidence="2 3" key="1">
    <citation type="submission" date="2018-10" db="EMBL/GenBank/DDBJ databases">
        <title>Genome-centric metagenomics revealed C2 chemical producing, CO utilizing Clostridium with novel acetogenic gene cluster.</title>
        <authorList>
            <person name="Kang H."/>
            <person name="Park B."/>
            <person name="Choi I.G."/>
            <person name="Chang I.S."/>
        </authorList>
    </citation>
    <scope>NUCLEOTIDE SEQUENCE [LARGE SCALE GENOMIC DNA]</scope>
    <source>
        <strain evidence="2 3">H21-9</strain>
    </source>
</reference>
<organism evidence="2 3">
    <name type="scientific">Clostridium autoethanogenum</name>
    <dbReference type="NCBI Taxonomy" id="84023"/>
    <lineage>
        <taxon>Bacteria</taxon>
        <taxon>Bacillati</taxon>
        <taxon>Bacillota</taxon>
        <taxon>Clostridia</taxon>
        <taxon>Eubacteriales</taxon>
        <taxon>Clostridiaceae</taxon>
        <taxon>Clostridium</taxon>
    </lineage>
</organism>
<evidence type="ECO:0000313" key="2">
    <source>
        <dbReference type="EMBL" id="RMD02334.1"/>
    </source>
</evidence>
<name>A0A3M0SV57_9CLOT</name>
<dbReference type="SUPFAM" id="SSF52540">
    <property type="entry name" value="P-loop containing nucleoside triphosphate hydrolases"/>
    <property type="match status" value="1"/>
</dbReference>
<dbReference type="Gene3D" id="3.40.50.300">
    <property type="entry name" value="P-loop containing nucleotide triphosphate hydrolases"/>
    <property type="match status" value="1"/>
</dbReference>